<organism evidence="2 3">
    <name type="scientific">Nepenthes gracilis</name>
    <name type="common">Slender pitcher plant</name>
    <dbReference type="NCBI Taxonomy" id="150966"/>
    <lineage>
        <taxon>Eukaryota</taxon>
        <taxon>Viridiplantae</taxon>
        <taxon>Streptophyta</taxon>
        <taxon>Embryophyta</taxon>
        <taxon>Tracheophyta</taxon>
        <taxon>Spermatophyta</taxon>
        <taxon>Magnoliopsida</taxon>
        <taxon>eudicotyledons</taxon>
        <taxon>Gunneridae</taxon>
        <taxon>Pentapetalae</taxon>
        <taxon>Caryophyllales</taxon>
        <taxon>Nepenthaceae</taxon>
        <taxon>Nepenthes</taxon>
    </lineage>
</organism>
<name>A0AAD3SYW2_NEPGR</name>
<protein>
    <recommendedName>
        <fullName evidence="4">Transmembrane protein</fullName>
    </recommendedName>
</protein>
<dbReference type="PANTHER" id="PTHR37245">
    <property type="entry name" value="PAMP-INDUCED SECRETED PEPTIDE 1"/>
    <property type="match status" value="1"/>
</dbReference>
<evidence type="ECO:0000256" key="1">
    <source>
        <dbReference type="SAM" id="SignalP"/>
    </source>
</evidence>
<keyword evidence="3" id="KW-1185">Reference proteome</keyword>
<dbReference type="EMBL" id="BSYO01000022">
    <property type="protein sequence ID" value="GMH20628.1"/>
    <property type="molecule type" value="Genomic_DNA"/>
</dbReference>
<feature type="signal peptide" evidence="1">
    <location>
        <begin position="1"/>
        <end position="28"/>
    </location>
</feature>
<evidence type="ECO:0008006" key="4">
    <source>
        <dbReference type="Google" id="ProtNLM"/>
    </source>
</evidence>
<evidence type="ECO:0000313" key="3">
    <source>
        <dbReference type="Proteomes" id="UP001279734"/>
    </source>
</evidence>
<feature type="chain" id="PRO_5042137923" description="Transmembrane protein" evidence="1">
    <location>
        <begin position="29"/>
        <end position="75"/>
    </location>
</feature>
<dbReference type="Proteomes" id="UP001279734">
    <property type="component" value="Unassembled WGS sequence"/>
</dbReference>
<evidence type="ECO:0000313" key="2">
    <source>
        <dbReference type="EMBL" id="GMH20628.1"/>
    </source>
</evidence>
<reference evidence="2" key="1">
    <citation type="submission" date="2023-05" db="EMBL/GenBank/DDBJ databases">
        <title>Nepenthes gracilis genome sequencing.</title>
        <authorList>
            <person name="Fukushima K."/>
        </authorList>
    </citation>
    <scope>NUCLEOTIDE SEQUENCE</scope>
    <source>
        <strain evidence="2">SING2019-196</strain>
    </source>
</reference>
<gene>
    <name evidence="2" type="ORF">Nepgr_022469</name>
</gene>
<dbReference type="PANTHER" id="PTHR37245:SF4">
    <property type="entry name" value="PAMP-INDUCED SECRETED PEPTIDE 1"/>
    <property type="match status" value="1"/>
</dbReference>
<comment type="caution">
    <text evidence="2">The sequence shown here is derived from an EMBL/GenBank/DDBJ whole genome shotgun (WGS) entry which is preliminary data.</text>
</comment>
<dbReference type="InterPro" id="IPR040273">
    <property type="entry name" value="PIP1"/>
</dbReference>
<sequence length="75" mass="7937">MNFEGRRSGVLVLLLVVVFAAFSKMSAARPLSENFGGANEKSSPTYDSVYEIATQNLAFWLQRLSSGPSGGGGGH</sequence>
<accession>A0AAD3SYW2</accession>
<dbReference type="AlphaFoldDB" id="A0AAD3SYW2"/>
<proteinExistence type="predicted"/>
<dbReference type="GO" id="GO:0006952">
    <property type="term" value="P:defense response"/>
    <property type="evidence" value="ECO:0007669"/>
    <property type="project" value="InterPro"/>
</dbReference>
<keyword evidence="1" id="KW-0732">Signal</keyword>